<evidence type="ECO:0000313" key="10">
    <source>
        <dbReference type="Proteomes" id="UP001290861"/>
    </source>
</evidence>
<dbReference type="PIRSF" id="PIRSF005096">
    <property type="entry name" value="GALM"/>
    <property type="match status" value="1"/>
</dbReference>
<dbReference type="InterPro" id="IPR047215">
    <property type="entry name" value="Galactose_mutarotase-like"/>
</dbReference>
<evidence type="ECO:0000256" key="2">
    <source>
        <dbReference type="ARBA" id="ARBA00005028"/>
    </source>
</evidence>
<comment type="catalytic activity">
    <reaction evidence="1 8">
        <text>alpha-D-glucose = beta-D-glucose</text>
        <dbReference type="Rhea" id="RHEA:10264"/>
        <dbReference type="ChEBI" id="CHEBI:15903"/>
        <dbReference type="ChEBI" id="CHEBI:17925"/>
        <dbReference type="EC" id="5.1.3.3"/>
    </reaction>
</comment>
<dbReference type="GO" id="GO:0016853">
    <property type="term" value="F:isomerase activity"/>
    <property type="evidence" value="ECO:0007669"/>
    <property type="project" value="UniProtKB-KW"/>
</dbReference>
<organism evidence="9 10">
    <name type="scientific">Pontiella agarivorans</name>
    <dbReference type="NCBI Taxonomy" id="3038953"/>
    <lineage>
        <taxon>Bacteria</taxon>
        <taxon>Pseudomonadati</taxon>
        <taxon>Kiritimatiellota</taxon>
        <taxon>Kiritimatiellia</taxon>
        <taxon>Kiritimatiellales</taxon>
        <taxon>Pontiellaceae</taxon>
        <taxon>Pontiella</taxon>
    </lineage>
</organism>
<dbReference type="PROSITE" id="PS51257">
    <property type="entry name" value="PROKAR_LIPOPROTEIN"/>
    <property type="match status" value="1"/>
</dbReference>
<sequence>MVKECTVLGFAVLLSGCVSHKTVEHRPGHYTLRNSGGMEVQLASYGARITSINVPDRDGSMADVVLGYEDINAYKTAQKKPYFGCVVGRYAGRIANGKFALDGREYELAANNGPNHLHGGMVGFDKVEWTGASTHNSVSFSYVSRDGEEGYPGTLQVQVIYTLTDADELIIQYRAATDKATPINLTNHTYFNLAGEGASTVLNHALRIDADCILETDEFSIPTGRKLPVSGTPFDFLRAKAVGRDIDAEHPQLQIGMGYDHTFVLSDGPVSAELYDPESGRCMEVITTEPGIQLYTANYLSGDLVGKSGERYRKRSALCLETQHFPDSPNKPEFPNTILRPGEHFESKTIYRFSVR</sequence>
<dbReference type="InterPro" id="IPR011013">
    <property type="entry name" value="Gal_mutarotase_sf_dom"/>
</dbReference>
<dbReference type="InterPro" id="IPR018052">
    <property type="entry name" value="Ald1_epimerase_CS"/>
</dbReference>
<dbReference type="Gene3D" id="2.70.98.10">
    <property type="match status" value="1"/>
</dbReference>
<comment type="pathway">
    <text evidence="2 8">Carbohydrate metabolism; hexose metabolism.</text>
</comment>
<dbReference type="Pfam" id="PF01263">
    <property type="entry name" value="Aldose_epim"/>
    <property type="match status" value="1"/>
</dbReference>
<dbReference type="RefSeq" id="WP_322610286.1">
    <property type="nucleotide sequence ID" value="NZ_JARVCO010000012.1"/>
</dbReference>
<evidence type="ECO:0000313" key="9">
    <source>
        <dbReference type="EMBL" id="MDZ8120512.1"/>
    </source>
</evidence>
<accession>A0ABU5N243</accession>
<evidence type="ECO:0000256" key="6">
    <source>
        <dbReference type="ARBA" id="ARBA00023235"/>
    </source>
</evidence>
<evidence type="ECO:0000256" key="1">
    <source>
        <dbReference type="ARBA" id="ARBA00001614"/>
    </source>
</evidence>
<keyword evidence="7 8" id="KW-0119">Carbohydrate metabolism</keyword>
<dbReference type="Proteomes" id="UP001290861">
    <property type="component" value="Unassembled WGS sequence"/>
</dbReference>
<evidence type="ECO:0000256" key="8">
    <source>
        <dbReference type="PIRNR" id="PIRNR005096"/>
    </source>
</evidence>
<proteinExistence type="inferred from homology"/>
<dbReference type="InterPro" id="IPR014718">
    <property type="entry name" value="GH-type_carb-bd"/>
</dbReference>
<dbReference type="InterPro" id="IPR015443">
    <property type="entry name" value="Aldose_1-epimerase"/>
</dbReference>
<keyword evidence="6 8" id="KW-0413">Isomerase</keyword>
<protein>
    <recommendedName>
        <fullName evidence="5 8">Aldose 1-epimerase</fullName>
        <ecNumber evidence="4 8">5.1.3.3</ecNumber>
    </recommendedName>
</protein>
<dbReference type="PANTHER" id="PTHR10091">
    <property type="entry name" value="ALDOSE-1-EPIMERASE"/>
    <property type="match status" value="1"/>
</dbReference>
<dbReference type="EC" id="5.1.3.3" evidence="4 8"/>
<reference evidence="9 10" key="1">
    <citation type="journal article" date="2024" name="Appl. Environ. Microbiol.">
        <title>Pontiella agarivorans sp. nov., a novel marine anaerobic bacterium capable of degrading macroalgal polysaccharides and fixing nitrogen.</title>
        <authorList>
            <person name="Liu N."/>
            <person name="Kivenson V."/>
            <person name="Peng X."/>
            <person name="Cui Z."/>
            <person name="Lankiewicz T.S."/>
            <person name="Gosselin K.M."/>
            <person name="English C.J."/>
            <person name="Blair E.M."/>
            <person name="O'Malley M.A."/>
            <person name="Valentine D.L."/>
        </authorList>
    </citation>
    <scope>NUCLEOTIDE SEQUENCE [LARGE SCALE GENOMIC DNA]</scope>
    <source>
        <strain evidence="9 10">NLcol2</strain>
    </source>
</reference>
<evidence type="ECO:0000256" key="7">
    <source>
        <dbReference type="ARBA" id="ARBA00023277"/>
    </source>
</evidence>
<dbReference type="PROSITE" id="PS00545">
    <property type="entry name" value="ALDOSE_1_EPIMERASE"/>
    <property type="match status" value="1"/>
</dbReference>
<evidence type="ECO:0000256" key="4">
    <source>
        <dbReference type="ARBA" id="ARBA00013185"/>
    </source>
</evidence>
<gene>
    <name evidence="9" type="ORF">P9H32_17935</name>
</gene>
<keyword evidence="10" id="KW-1185">Reference proteome</keyword>
<evidence type="ECO:0000256" key="5">
    <source>
        <dbReference type="ARBA" id="ARBA00014165"/>
    </source>
</evidence>
<dbReference type="EMBL" id="JARVCO010000012">
    <property type="protein sequence ID" value="MDZ8120512.1"/>
    <property type="molecule type" value="Genomic_DNA"/>
</dbReference>
<name>A0ABU5N243_9BACT</name>
<comment type="caution">
    <text evidence="9">The sequence shown here is derived from an EMBL/GenBank/DDBJ whole genome shotgun (WGS) entry which is preliminary data.</text>
</comment>
<dbReference type="InterPro" id="IPR008183">
    <property type="entry name" value="Aldose_1/G6P_1-epimerase"/>
</dbReference>
<dbReference type="PANTHER" id="PTHR10091:SF0">
    <property type="entry name" value="GALACTOSE MUTAROTASE"/>
    <property type="match status" value="1"/>
</dbReference>
<evidence type="ECO:0000256" key="3">
    <source>
        <dbReference type="ARBA" id="ARBA00006206"/>
    </source>
</evidence>
<dbReference type="NCBIfam" id="NF008277">
    <property type="entry name" value="PRK11055.1"/>
    <property type="match status" value="1"/>
</dbReference>
<comment type="similarity">
    <text evidence="3 8">Belongs to the aldose epimerase family.</text>
</comment>
<dbReference type="CDD" id="cd09019">
    <property type="entry name" value="galactose_mutarotase_like"/>
    <property type="match status" value="1"/>
</dbReference>
<dbReference type="SUPFAM" id="SSF74650">
    <property type="entry name" value="Galactose mutarotase-like"/>
    <property type="match status" value="1"/>
</dbReference>